<gene>
    <name evidence="1" type="ORF">P5673_004465</name>
</gene>
<comment type="caution">
    <text evidence="1">The sequence shown here is derived from an EMBL/GenBank/DDBJ whole genome shotgun (WGS) entry which is preliminary data.</text>
</comment>
<evidence type="ECO:0000313" key="2">
    <source>
        <dbReference type="Proteomes" id="UP001249851"/>
    </source>
</evidence>
<accession>A0AAD9R117</accession>
<sequence length="64" mass="7330">MAAKERKEYLLTFKGFCLGLSQVKSSPLYGCLLSQSWWGEFPCHLPFPYPHRNVDCFQSPFGEG</sequence>
<dbReference type="Proteomes" id="UP001249851">
    <property type="component" value="Unassembled WGS sequence"/>
</dbReference>
<evidence type="ECO:0000313" key="1">
    <source>
        <dbReference type="EMBL" id="KAK2570771.1"/>
    </source>
</evidence>
<reference evidence="1" key="1">
    <citation type="journal article" date="2023" name="G3 (Bethesda)">
        <title>Whole genome assembly and annotation of the endangered Caribbean coral Acropora cervicornis.</title>
        <authorList>
            <person name="Selwyn J.D."/>
            <person name="Vollmer S.V."/>
        </authorList>
    </citation>
    <scope>NUCLEOTIDE SEQUENCE</scope>
    <source>
        <strain evidence="1">K2</strain>
    </source>
</reference>
<proteinExistence type="predicted"/>
<protein>
    <submittedName>
        <fullName evidence="1">Uncharacterized protein</fullName>
    </submittedName>
</protein>
<keyword evidence="2" id="KW-1185">Reference proteome</keyword>
<dbReference type="EMBL" id="JARQWQ010000007">
    <property type="protein sequence ID" value="KAK2570771.1"/>
    <property type="molecule type" value="Genomic_DNA"/>
</dbReference>
<name>A0AAD9R117_ACRCE</name>
<reference evidence="1" key="2">
    <citation type="journal article" date="2023" name="Science">
        <title>Genomic signatures of disease resistance in endangered staghorn corals.</title>
        <authorList>
            <person name="Vollmer S.V."/>
            <person name="Selwyn J.D."/>
            <person name="Despard B.A."/>
            <person name="Roesel C.L."/>
        </authorList>
    </citation>
    <scope>NUCLEOTIDE SEQUENCE</scope>
    <source>
        <strain evidence="1">K2</strain>
    </source>
</reference>
<organism evidence="1 2">
    <name type="scientific">Acropora cervicornis</name>
    <name type="common">Staghorn coral</name>
    <dbReference type="NCBI Taxonomy" id="6130"/>
    <lineage>
        <taxon>Eukaryota</taxon>
        <taxon>Metazoa</taxon>
        <taxon>Cnidaria</taxon>
        <taxon>Anthozoa</taxon>
        <taxon>Hexacorallia</taxon>
        <taxon>Scleractinia</taxon>
        <taxon>Astrocoeniina</taxon>
        <taxon>Acroporidae</taxon>
        <taxon>Acropora</taxon>
    </lineage>
</organism>
<dbReference type="AlphaFoldDB" id="A0AAD9R117"/>